<accession>A0A0A8ZPS8</accession>
<reference evidence="1" key="2">
    <citation type="journal article" date="2015" name="Data Brief">
        <title>Shoot transcriptome of the giant reed, Arundo donax.</title>
        <authorList>
            <person name="Barrero R.A."/>
            <person name="Guerrero F.D."/>
            <person name="Moolhuijzen P."/>
            <person name="Goolsby J.A."/>
            <person name="Tidwell J."/>
            <person name="Bellgard S.E."/>
            <person name="Bellgard M.I."/>
        </authorList>
    </citation>
    <scope>NUCLEOTIDE SEQUENCE</scope>
    <source>
        <tissue evidence="1">Shoot tissue taken approximately 20 cm above the soil surface</tissue>
    </source>
</reference>
<protein>
    <submittedName>
        <fullName evidence="1">Uncharacterized protein</fullName>
    </submittedName>
</protein>
<dbReference type="AlphaFoldDB" id="A0A0A8ZPS8"/>
<name>A0A0A8ZPS8_ARUDO</name>
<dbReference type="EMBL" id="GBRH01259140">
    <property type="protein sequence ID" value="JAD38755.1"/>
    <property type="molecule type" value="Transcribed_RNA"/>
</dbReference>
<reference evidence="1" key="1">
    <citation type="submission" date="2014-09" db="EMBL/GenBank/DDBJ databases">
        <authorList>
            <person name="Magalhaes I.L.F."/>
            <person name="Oliveira U."/>
            <person name="Santos F.R."/>
            <person name="Vidigal T.H.D.A."/>
            <person name="Brescovit A.D."/>
            <person name="Santos A.J."/>
        </authorList>
    </citation>
    <scope>NUCLEOTIDE SEQUENCE</scope>
    <source>
        <tissue evidence="1">Shoot tissue taken approximately 20 cm above the soil surface</tissue>
    </source>
</reference>
<evidence type="ECO:0000313" key="1">
    <source>
        <dbReference type="EMBL" id="JAD38755.1"/>
    </source>
</evidence>
<sequence>MLPISTKPYSKLKKTLQGKTRCTVHMYTTNLK</sequence>
<proteinExistence type="predicted"/>
<organism evidence="1">
    <name type="scientific">Arundo donax</name>
    <name type="common">Giant reed</name>
    <name type="synonym">Donax arundinaceus</name>
    <dbReference type="NCBI Taxonomy" id="35708"/>
    <lineage>
        <taxon>Eukaryota</taxon>
        <taxon>Viridiplantae</taxon>
        <taxon>Streptophyta</taxon>
        <taxon>Embryophyta</taxon>
        <taxon>Tracheophyta</taxon>
        <taxon>Spermatophyta</taxon>
        <taxon>Magnoliopsida</taxon>
        <taxon>Liliopsida</taxon>
        <taxon>Poales</taxon>
        <taxon>Poaceae</taxon>
        <taxon>PACMAD clade</taxon>
        <taxon>Arundinoideae</taxon>
        <taxon>Arundineae</taxon>
        <taxon>Arundo</taxon>
    </lineage>
</organism>